<dbReference type="AlphaFoldDB" id="A0AA38F6D3"/>
<reference evidence="1 2" key="1">
    <citation type="journal article" date="2021" name="Nat. Plants">
        <title>The Taxus genome provides insights into paclitaxel biosynthesis.</title>
        <authorList>
            <person name="Xiong X."/>
            <person name="Gou J."/>
            <person name="Liao Q."/>
            <person name="Li Y."/>
            <person name="Zhou Q."/>
            <person name="Bi G."/>
            <person name="Li C."/>
            <person name="Du R."/>
            <person name="Wang X."/>
            <person name="Sun T."/>
            <person name="Guo L."/>
            <person name="Liang H."/>
            <person name="Lu P."/>
            <person name="Wu Y."/>
            <person name="Zhang Z."/>
            <person name="Ro D.K."/>
            <person name="Shang Y."/>
            <person name="Huang S."/>
            <person name="Yan J."/>
        </authorList>
    </citation>
    <scope>NUCLEOTIDE SEQUENCE [LARGE SCALE GENOMIC DNA]</scope>
    <source>
        <strain evidence="1">Ta-2019</strain>
    </source>
</reference>
<keyword evidence="2" id="KW-1185">Reference proteome</keyword>
<proteinExistence type="predicted"/>
<sequence length="161" mass="18277">TGLRWKRWNMGRVYTWELSLKETCVIFLVLDDRKNTLNLAKDEVNILGKGGIFLHDKSKVRQFFGFRRLRGESEKDGHMQFYSFADKTGKSVTDYLTDSTDALNVCDYPTPCGDYGICTDGQCSCPKKANAFDQIDVSKPNSGCLPHSPLVCPETKIMSFW</sequence>
<dbReference type="EMBL" id="JAHRHJ020003813">
    <property type="protein sequence ID" value="KAH9290306.1"/>
    <property type="molecule type" value="Genomic_DNA"/>
</dbReference>
<gene>
    <name evidence="1" type="ORF">KI387_034423</name>
</gene>
<dbReference type="Proteomes" id="UP000824469">
    <property type="component" value="Unassembled WGS sequence"/>
</dbReference>
<organism evidence="1 2">
    <name type="scientific">Taxus chinensis</name>
    <name type="common">Chinese yew</name>
    <name type="synonym">Taxus wallichiana var. chinensis</name>
    <dbReference type="NCBI Taxonomy" id="29808"/>
    <lineage>
        <taxon>Eukaryota</taxon>
        <taxon>Viridiplantae</taxon>
        <taxon>Streptophyta</taxon>
        <taxon>Embryophyta</taxon>
        <taxon>Tracheophyta</taxon>
        <taxon>Spermatophyta</taxon>
        <taxon>Pinopsida</taxon>
        <taxon>Pinidae</taxon>
        <taxon>Conifers II</taxon>
        <taxon>Cupressales</taxon>
        <taxon>Taxaceae</taxon>
        <taxon>Taxus</taxon>
    </lineage>
</organism>
<accession>A0AA38F6D3</accession>
<feature type="non-terminal residue" evidence="1">
    <location>
        <position position="161"/>
    </location>
</feature>
<evidence type="ECO:0000313" key="1">
    <source>
        <dbReference type="EMBL" id="KAH9290306.1"/>
    </source>
</evidence>
<comment type="caution">
    <text evidence="1">The sequence shown here is derived from an EMBL/GenBank/DDBJ whole genome shotgun (WGS) entry which is preliminary data.</text>
</comment>
<name>A0AA38F6D3_TAXCH</name>
<feature type="non-terminal residue" evidence="1">
    <location>
        <position position="1"/>
    </location>
</feature>
<evidence type="ECO:0000313" key="2">
    <source>
        <dbReference type="Proteomes" id="UP000824469"/>
    </source>
</evidence>
<protein>
    <submittedName>
        <fullName evidence="1">Uncharacterized protein</fullName>
    </submittedName>
</protein>